<sequence>MHHADIAYPIAPPRRSNADVPRGVGCGDGRPIKGIPYSFGALRKTFGPGIVERSRCNSGY</sequence>
<accession>A0A512NRX5</accession>
<comment type="caution">
    <text evidence="2">The sequence shown here is derived from an EMBL/GenBank/DDBJ whole genome shotgun (WGS) entry which is preliminary data.</text>
</comment>
<dbReference type="AlphaFoldDB" id="A0A512NRX5"/>
<dbReference type="Proteomes" id="UP000321058">
    <property type="component" value="Unassembled WGS sequence"/>
</dbReference>
<reference evidence="2 3" key="1">
    <citation type="submission" date="2019-07" db="EMBL/GenBank/DDBJ databases">
        <title>Whole genome shotgun sequence of Reyranella soli NBRC 108950.</title>
        <authorList>
            <person name="Hosoyama A."/>
            <person name="Uohara A."/>
            <person name="Ohji S."/>
            <person name="Ichikawa N."/>
        </authorList>
    </citation>
    <scope>NUCLEOTIDE SEQUENCE [LARGE SCALE GENOMIC DNA]</scope>
    <source>
        <strain evidence="2 3">NBRC 108950</strain>
    </source>
</reference>
<gene>
    <name evidence="2" type="ORF">RSO01_88840</name>
</gene>
<proteinExistence type="predicted"/>
<evidence type="ECO:0000313" key="2">
    <source>
        <dbReference type="EMBL" id="GEP61718.1"/>
    </source>
</evidence>
<evidence type="ECO:0000313" key="3">
    <source>
        <dbReference type="Proteomes" id="UP000321058"/>
    </source>
</evidence>
<dbReference type="EMBL" id="BKAJ01000249">
    <property type="protein sequence ID" value="GEP61718.1"/>
    <property type="molecule type" value="Genomic_DNA"/>
</dbReference>
<keyword evidence="3" id="KW-1185">Reference proteome</keyword>
<name>A0A512NRX5_9HYPH</name>
<evidence type="ECO:0000256" key="1">
    <source>
        <dbReference type="SAM" id="MobiDB-lite"/>
    </source>
</evidence>
<feature type="region of interest" description="Disordered" evidence="1">
    <location>
        <begin position="1"/>
        <end position="25"/>
    </location>
</feature>
<organism evidence="2 3">
    <name type="scientific">Reyranella soli</name>
    <dbReference type="NCBI Taxonomy" id="1230389"/>
    <lineage>
        <taxon>Bacteria</taxon>
        <taxon>Pseudomonadati</taxon>
        <taxon>Pseudomonadota</taxon>
        <taxon>Alphaproteobacteria</taxon>
        <taxon>Hyphomicrobiales</taxon>
        <taxon>Reyranellaceae</taxon>
        <taxon>Reyranella</taxon>
    </lineage>
</organism>
<protein>
    <submittedName>
        <fullName evidence="2">Uncharacterized protein</fullName>
    </submittedName>
</protein>